<sequence>MAQIVLIHSILGLRPVERSIAARWEAAGHGVTLPDLYGGRSAESYEDGFTLWGELKESAQAMAREAILNAPQGAVLSGVSMGAGQVSASWGERPDISGAILFAGSADPAPGLPKGLPVQAHIARPDPFDDEGYFADWVASMGDYELDLYRYDGVGHYSLDPALEDFGAAEAELCLSRTLDFLAGL</sequence>
<feature type="domain" description="Dienelactone hydrolase" evidence="1">
    <location>
        <begin position="4"/>
        <end position="183"/>
    </location>
</feature>
<dbReference type="Pfam" id="PF01738">
    <property type="entry name" value="DLH"/>
    <property type="match status" value="1"/>
</dbReference>
<proteinExistence type="predicted"/>
<dbReference type="InterPro" id="IPR002925">
    <property type="entry name" value="Dienelactn_hydro"/>
</dbReference>
<evidence type="ECO:0000313" key="2">
    <source>
        <dbReference type="EMBL" id="NDV00710.1"/>
    </source>
</evidence>
<dbReference type="EMBL" id="JAAGAB010000002">
    <property type="protein sequence ID" value="NDV00710.1"/>
    <property type="molecule type" value="Genomic_DNA"/>
</dbReference>
<keyword evidence="3" id="KW-1185">Reference proteome</keyword>
<keyword evidence="2" id="KW-0378">Hydrolase</keyword>
<reference evidence="2 3" key="1">
    <citation type="submission" date="2020-02" db="EMBL/GenBank/DDBJ databases">
        <title>Pseudoroseicyclus tamarix, sp. nov., isolated from offshore sediment of a Tamarix chinensis forest.</title>
        <authorList>
            <person name="Gai Y."/>
        </authorList>
    </citation>
    <scope>NUCLEOTIDE SEQUENCE [LARGE SCALE GENOMIC DNA]</scope>
    <source>
        <strain evidence="2 3">CLL3-39</strain>
    </source>
</reference>
<dbReference type="InterPro" id="IPR029058">
    <property type="entry name" value="AB_hydrolase_fold"/>
</dbReference>
<evidence type="ECO:0000259" key="1">
    <source>
        <dbReference type="Pfam" id="PF01738"/>
    </source>
</evidence>
<dbReference type="GO" id="GO:0016787">
    <property type="term" value="F:hydrolase activity"/>
    <property type="evidence" value="ECO:0007669"/>
    <property type="project" value="UniProtKB-KW"/>
</dbReference>
<gene>
    <name evidence="2" type="ORF">GZA08_06975</name>
</gene>
<name>A0A6B2JRU6_9RHOB</name>
<dbReference type="Proteomes" id="UP000474757">
    <property type="component" value="Unassembled WGS sequence"/>
</dbReference>
<accession>A0A6B2JRU6</accession>
<dbReference type="PANTHER" id="PTHR46623:SF6">
    <property type="entry name" value="ALPHA_BETA-HYDROLASES SUPERFAMILY PROTEIN"/>
    <property type="match status" value="1"/>
</dbReference>
<dbReference type="AlphaFoldDB" id="A0A6B2JRU6"/>
<evidence type="ECO:0000313" key="3">
    <source>
        <dbReference type="Proteomes" id="UP000474757"/>
    </source>
</evidence>
<dbReference type="Gene3D" id="3.40.50.1820">
    <property type="entry name" value="alpha/beta hydrolase"/>
    <property type="match status" value="1"/>
</dbReference>
<comment type="caution">
    <text evidence="2">The sequence shown here is derived from an EMBL/GenBank/DDBJ whole genome shotgun (WGS) entry which is preliminary data.</text>
</comment>
<protein>
    <submittedName>
        <fullName evidence="2">Dienelactone hydrolase</fullName>
    </submittedName>
</protein>
<dbReference type="PANTHER" id="PTHR46623">
    <property type="entry name" value="CARBOXYMETHYLENEBUTENOLIDASE-RELATED"/>
    <property type="match status" value="1"/>
</dbReference>
<dbReference type="InterPro" id="IPR051049">
    <property type="entry name" value="Dienelactone_hydrolase-like"/>
</dbReference>
<organism evidence="2 3">
    <name type="scientific">Pseudoroseicyclus tamaricis</name>
    <dbReference type="NCBI Taxonomy" id="2705421"/>
    <lineage>
        <taxon>Bacteria</taxon>
        <taxon>Pseudomonadati</taxon>
        <taxon>Pseudomonadota</taxon>
        <taxon>Alphaproteobacteria</taxon>
        <taxon>Rhodobacterales</taxon>
        <taxon>Paracoccaceae</taxon>
        <taxon>Pseudoroseicyclus</taxon>
    </lineage>
</organism>
<dbReference type="SUPFAM" id="SSF53474">
    <property type="entry name" value="alpha/beta-Hydrolases"/>
    <property type="match status" value="1"/>
</dbReference>